<dbReference type="AlphaFoldDB" id="A0A1B7ISF3"/>
<name>A0A1B7ISF3_9ENTR</name>
<evidence type="ECO:0000256" key="1">
    <source>
        <dbReference type="ARBA" id="ARBA00000085"/>
    </source>
</evidence>
<dbReference type="PRINTS" id="PR00344">
    <property type="entry name" value="BCTRLSENSOR"/>
</dbReference>
<keyword evidence="3" id="KW-0597">Phosphoprotein</keyword>
<dbReference type="Pfam" id="PF00512">
    <property type="entry name" value="HisKA"/>
    <property type="match status" value="1"/>
</dbReference>
<dbReference type="InterPro" id="IPR036097">
    <property type="entry name" value="HisK_dim/P_sf"/>
</dbReference>
<gene>
    <name evidence="6" type="ORF">M975_1170</name>
</gene>
<dbReference type="EC" id="2.7.13.3" evidence="2"/>
<keyword evidence="4" id="KW-1133">Transmembrane helix</keyword>
<reference evidence="6 7" key="1">
    <citation type="submission" date="2016-04" db="EMBL/GenBank/DDBJ databases">
        <title>ATOL: Assembling a taxonomically balanced genome-scale reconstruction of the evolutionary history of the Enterobacteriaceae.</title>
        <authorList>
            <person name="Plunkett G.III."/>
            <person name="Neeno-Eckwall E.C."/>
            <person name="Glasner J.D."/>
            <person name="Perna N.T."/>
        </authorList>
    </citation>
    <scope>NUCLEOTIDE SEQUENCE [LARGE SCALE GENOMIC DNA]</scope>
    <source>
        <strain evidence="6 7">ATCC 51605</strain>
    </source>
</reference>
<dbReference type="InterPro" id="IPR004358">
    <property type="entry name" value="Sig_transdc_His_kin-like_C"/>
</dbReference>
<dbReference type="RefSeq" id="WP_064557926.1">
    <property type="nucleotide sequence ID" value="NZ_LXER01000011.1"/>
</dbReference>
<dbReference type="EMBL" id="LXER01000011">
    <property type="protein sequence ID" value="OAT32733.1"/>
    <property type="molecule type" value="Genomic_DNA"/>
</dbReference>
<dbReference type="PANTHER" id="PTHR43547:SF2">
    <property type="entry name" value="HYBRID SIGNAL TRANSDUCTION HISTIDINE KINASE C"/>
    <property type="match status" value="1"/>
</dbReference>
<keyword evidence="7" id="KW-1185">Reference proteome</keyword>
<feature type="domain" description="Histidine kinase" evidence="5">
    <location>
        <begin position="223"/>
        <end position="434"/>
    </location>
</feature>
<proteinExistence type="predicted"/>
<comment type="caution">
    <text evidence="6">The sequence shown here is derived from an EMBL/GenBank/DDBJ whole genome shotgun (WGS) entry which is preliminary data.</text>
</comment>
<evidence type="ECO:0000259" key="5">
    <source>
        <dbReference type="PROSITE" id="PS50109"/>
    </source>
</evidence>
<dbReference type="PATRIC" id="fig|1354251.4.peg.1198"/>
<dbReference type="PROSITE" id="PS50109">
    <property type="entry name" value="HIS_KIN"/>
    <property type="match status" value="1"/>
</dbReference>
<dbReference type="CDD" id="cd00082">
    <property type="entry name" value="HisKA"/>
    <property type="match status" value="1"/>
</dbReference>
<dbReference type="SUPFAM" id="SSF55874">
    <property type="entry name" value="ATPase domain of HSP90 chaperone/DNA topoisomerase II/histidine kinase"/>
    <property type="match status" value="1"/>
</dbReference>
<accession>A0A1B7ISF3</accession>
<dbReference type="InterPro" id="IPR005467">
    <property type="entry name" value="His_kinase_dom"/>
</dbReference>
<dbReference type="PANTHER" id="PTHR43547">
    <property type="entry name" value="TWO-COMPONENT HISTIDINE KINASE"/>
    <property type="match status" value="1"/>
</dbReference>
<feature type="transmembrane region" description="Helical" evidence="4">
    <location>
        <begin position="169"/>
        <end position="189"/>
    </location>
</feature>
<evidence type="ECO:0000313" key="7">
    <source>
        <dbReference type="Proteomes" id="UP000078410"/>
    </source>
</evidence>
<dbReference type="SMART" id="SM00388">
    <property type="entry name" value="HisKA"/>
    <property type="match status" value="1"/>
</dbReference>
<organism evidence="6 7">
    <name type="scientific">Buttiauxella brennerae ATCC 51605</name>
    <dbReference type="NCBI Taxonomy" id="1354251"/>
    <lineage>
        <taxon>Bacteria</taxon>
        <taxon>Pseudomonadati</taxon>
        <taxon>Pseudomonadota</taxon>
        <taxon>Gammaproteobacteria</taxon>
        <taxon>Enterobacterales</taxon>
        <taxon>Enterobacteriaceae</taxon>
        <taxon>Buttiauxella</taxon>
    </lineage>
</organism>
<dbReference type="OrthoDB" id="9772100at2"/>
<dbReference type="SUPFAM" id="SSF47384">
    <property type="entry name" value="Homodimeric domain of signal transducing histidine kinase"/>
    <property type="match status" value="1"/>
</dbReference>
<evidence type="ECO:0000256" key="4">
    <source>
        <dbReference type="SAM" id="Phobius"/>
    </source>
</evidence>
<evidence type="ECO:0000256" key="3">
    <source>
        <dbReference type="ARBA" id="ARBA00022553"/>
    </source>
</evidence>
<evidence type="ECO:0000313" key="6">
    <source>
        <dbReference type="EMBL" id="OAT32733.1"/>
    </source>
</evidence>
<dbReference type="Pfam" id="PF02518">
    <property type="entry name" value="HATPase_c"/>
    <property type="match status" value="1"/>
</dbReference>
<evidence type="ECO:0000256" key="2">
    <source>
        <dbReference type="ARBA" id="ARBA00012438"/>
    </source>
</evidence>
<keyword evidence="6" id="KW-0808">Transferase</keyword>
<dbReference type="Proteomes" id="UP000078410">
    <property type="component" value="Unassembled WGS sequence"/>
</dbReference>
<dbReference type="Gene3D" id="1.10.287.130">
    <property type="match status" value="1"/>
</dbReference>
<dbReference type="Gene3D" id="3.30.565.10">
    <property type="entry name" value="Histidine kinase-like ATPase, C-terminal domain"/>
    <property type="match status" value="1"/>
</dbReference>
<protein>
    <recommendedName>
        <fullName evidence="2">histidine kinase</fullName>
        <ecNumber evidence="2">2.7.13.3</ecNumber>
    </recommendedName>
</protein>
<sequence length="437" mass="49024">MLKALIWLILTALSGGGVVVYALHQQYEEQSAEFRILYRDITVKLSQNDVILALLSNSSDPKVVQQKFPYILRWQTSPHYPPRPDINPARAGTYWINSPQGSLLIDLPTLLADFVRTQKFRHFSLSWQGTPLLTQGEGGDKDGWRWEKSIASPTQPLNLAVTNNPDWRMLPWFLIILLGVFWAVAIYFYNQYQVTRHQRNIADLRAHFSELARLNAMGEIAAGMVHELNQPLTAILSYSQTAQRLIKQQQTDKALLLLDASVIQTKRISALLLAFREKLHSDEQALQPVNLRQVWERVVMLLGNEIERGKINVINQIPESLPALMASPLGIEQILHNLLNNAIQAQQQTEKGWVCVHASQTATSIILTVKDGGPGLTDQALEQVFMPFFTTRKDGLGLGMALTETLVQRLNGSIVAENIPHGGACFTLTFPLAQQEA</sequence>
<keyword evidence="4" id="KW-0812">Transmembrane</keyword>
<keyword evidence="4" id="KW-0472">Membrane</keyword>
<dbReference type="SMART" id="SM00387">
    <property type="entry name" value="HATPase_c"/>
    <property type="match status" value="1"/>
</dbReference>
<comment type="catalytic activity">
    <reaction evidence="1">
        <text>ATP + protein L-histidine = ADP + protein N-phospho-L-histidine.</text>
        <dbReference type="EC" id="2.7.13.3"/>
    </reaction>
</comment>
<dbReference type="InterPro" id="IPR036890">
    <property type="entry name" value="HATPase_C_sf"/>
</dbReference>
<dbReference type="InterPro" id="IPR003594">
    <property type="entry name" value="HATPase_dom"/>
</dbReference>
<dbReference type="GO" id="GO:0000155">
    <property type="term" value="F:phosphorelay sensor kinase activity"/>
    <property type="evidence" value="ECO:0007669"/>
    <property type="project" value="InterPro"/>
</dbReference>
<dbReference type="InterPro" id="IPR003661">
    <property type="entry name" value="HisK_dim/P_dom"/>
</dbReference>